<feature type="non-terminal residue" evidence="1">
    <location>
        <position position="40"/>
    </location>
</feature>
<sequence length="40" mass="4655">MPRAETTTTTCLLEKPPIDKKVKRHSIHGMMEEENVIRPH</sequence>
<accession>A0A653DTF9</accession>
<dbReference type="OrthoDB" id="6778889at2759"/>
<dbReference type="AlphaFoldDB" id="A0A653DTF9"/>
<dbReference type="EMBL" id="CAACVG010014686">
    <property type="protein sequence ID" value="VEN63506.1"/>
    <property type="molecule type" value="Genomic_DNA"/>
</dbReference>
<reference evidence="1 2" key="1">
    <citation type="submission" date="2019-01" db="EMBL/GenBank/DDBJ databases">
        <authorList>
            <person name="Sayadi A."/>
        </authorList>
    </citation>
    <scope>NUCLEOTIDE SEQUENCE [LARGE SCALE GENOMIC DNA]</scope>
</reference>
<keyword evidence="2" id="KW-1185">Reference proteome</keyword>
<dbReference type="Proteomes" id="UP000410492">
    <property type="component" value="Unassembled WGS sequence"/>
</dbReference>
<gene>
    <name evidence="1" type="ORF">CALMAC_LOCUS20314</name>
</gene>
<name>A0A653DTF9_CALMS</name>
<organism evidence="1 2">
    <name type="scientific">Callosobruchus maculatus</name>
    <name type="common">Southern cowpea weevil</name>
    <name type="synonym">Pulse bruchid</name>
    <dbReference type="NCBI Taxonomy" id="64391"/>
    <lineage>
        <taxon>Eukaryota</taxon>
        <taxon>Metazoa</taxon>
        <taxon>Ecdysozoa</taxon>
        <taxon>Arthropoda</taxon>
        <taxon>Hexapoda</taxon>
        <taxon>Insecta</taxon>
        <taxon>Pterygota</taxon>
        <taxon>Neoptera</taxon>
        <taxon>Endopterygota</taxon>
        <taxon>Coleoptera</taxon>
        <taxon>Polyphaga</taxon>
        <taxon>Cucujiformia</taxon>
        <taxon>Chrysomeloidea</taxon>
        <taxon>Chrysomelidae</taxon>
        <taxon>Bruchinae</taxon>
        <taxon>Bruchini</taxon>
        <taxon>Callosobruchus</taxon>
    </lineage>
</organism>
<evidence type="ECO:0000313" key="1">
    <source>
        <dbReference type="EMBL" id="VEN63506.1"/>
    </source>
</evidence>
<protein>
    <submittedName>
        <fullName evidence="1">Uncharacterized protein</fullName>
    </submittedName>
</protein>
<proteinExistence type="predicted"/>
<evidence type="ECO:0000313" key="2">
    <source>
        <dbReference type="Proteomes" id="UP000410492"/>
    </source>
</evidence>